<evidence type="ECO:0000313" key="1">
    <source>
        <dbReference type="EMBL" id="GFO41401.1"/>
    </source>
</evidence>
<gene>
    <name evidence="1" type="ORF">PoB_006790600</name>
</gene>
<name>A0AAV4DBU2_9GAST</name>
<organism evidence="1 2">
    <name type="scientific">Plakobranchus ocellatus</name>
    <dbReference type="NCBI Taxonomy" id="259542"/>
    <lineage>
        <taxon>Eukaryota</taxon>
        <taxon>Metazoa</taxon>
        <taxon>Spiralia</taxon>
        <taxon>Lophotrochozoa</taxon>
        <taxon>Mollusca</taxon>
        <taxon>Gastropoda</taxon>
        <taxon>Heterobranchia</taxon>
        <taxon>Euthyneura</taxon>
        <taxon>Panpulmonata</taxon>
        <taxon>Sacoglossa</taxon>
        <taxon>Placobranchoidea</taxon>
        <taxon>Plakobranchidae</taxon>
        <taxon>Plakobranchus</taxon>
    </lineage>
</organism>
<dbReference type="Proteomes" id="UP000735302">
    <property type="component" value="Unassembled WGS sequence"/>
</dbReference>
<keyword evidence="2" id="KW-1185">Reference proteome</keyword>
<evidence type="ECO:0000313" key="2">
    <source>
        <dbReference type="Proteomes" id="UP000735302"/>
    </source>
</evidence>
<reference evidence="1 2" key="1">
    <citation type="journal article" date="2021" name="Elife">
        <title>Chloroplast acquisition without the gene transfer in kleptoplastic sea slugs, Plakobranchus ocellatus.</title>
        <authorList>
            <person name="Maeda T."/>
            <person name="Takahashi S."/>
            <person name="Yoshida T."/>
            <person name="Shimamura S."/>
            <person name="Takaki Y."/>
            <person name="Nagai Y."/>
            <person name="Toyoda A."/>
            <person name="Suzuki Y."/>
            <person name="Arimoto A."/>
            <person name="Ishii H."/>
            <person name="Satoh N."/>
            <person name="Nishiyama T."/>
            <person name="Hasebe M."/>
            <person name="Maruyama T."/>
            <person name="Minagawa J."/>
            <person name="Obokata J."/>
            <person name="Shigenobu S."/>
        </authorList>
    </citation>
    <scope>NUCLEOTIDE SEQUENCE [LARGE SCALE GENOMIC DNA]</scope>
</reference>
<comment type="caution">
    <text evidence="1">The sequence shown here is derived from an EMBL/GenBank/DDBJ whole genome shotgun (WGS) entry which is preliminary data.</text>
</comment>
<dbReference type="AlphaFoldDB" id="A0AAV4DBU2"/>
<dbReference type="EMBL" id="BLXT01007679">
    <property type="protein sequence ID" value="GFO41401.1"/>
    <property type="molecule type" value="Genomic_DNA"/>
</dbReference>
<sequence>MRFIFLATKPPAQNRCKMWKCDDSSIDRFLTWTDSQFAFTWFNAKNQGRSCNKQSKYSVKSPMRIDLINWRTVSSKSSTNAQCANSEKAGAVQYTGLHALSW</sequence>
<protein>
    <submittedName>
        <fullName evidence="1">Uncharacterized protein</fullName>
    </submittedName>
</protein>
<accession>A0AAV4DBU2</accession>
<proteinExistence type="predicted"/>